<evidence type="ECO:0000313" key="3">
    <source>
        <dbReference type="Proteomes" id="UP000653454"/>
    </source>
</evidence>
<dbReference type="Proteomes" id="UP000653454">
    <property type="component" value="Unassembled WGS sequence"/>
</dbReference>
<dbReference type="InterPro" id="IPR042496">
    <property type="entry name" value="CGRF1"/>
</dbReference>
<organism evidence="2 3">
    <name type="scientific">Plutella xylostella</name>
    <name type="common">Diamondback moth</name>
    <name type="synonym">Plutella maculipennis</name>
    <dbReference type="NCBI Taxonomy" id="51655"/>
    <lineage>
        <taxon>Eukaryota</taxon>
        <taxon>Metazoa</taxon>
        <taxon>Ecdysozoa</taxon>
        <taxon>Arthropoda</taxon>
        <taxon>Hexapoda</taxon>
        <taxon>Insecta</taxon>
        <taxon>Pterygota</taxon>
        <taxon>Neoptera</taxon>
        <taxon>Endopterygota</taxon>
        <taxon>Lepidoptera</taxon>
        <taxon>Glossata</taxon>
        <taxon>Ditrysia</taxon>
        <taxon>Yponomeutoidea</taxon>
        <taxon>Plutellidae</taxon>
        <taxon>Plutella</taxon>
    </lineage>
</organism>
<keyword evidence="3" id="KW-1185">Reference proteome</keyword>
<evidence type="ECO:0000256" key="1">
    <source>
        <dbReference type="SAM" id="MobiDB-lite"/>
    </source>
</evidence>
<dbReference type="PANTHER" id="PTHR15379:SF2">
    <property type="entry name" value="CELL GROWTH REGULATOR WITH RING FINGER DOMAIN PROTEIN 1"/>
    <property type="match status" value="1"/>
</dbReference>
<dbReference type="EMBL" id="CAJHNJ030000035">
    <property type="protein sequence ID" value="CAG9128197.1"/>
    <property type="molecule type" value="Genomic_DNA"/>
</dbReference>
<name>A0A8S4FK71_PLUXY</name>
<feature type="region of interest" description="Disordered" evidence="1">
    <location>
        <begin position="196"/>
        <end position="215"/>
    </location>
</feature>
<protein>
    <submittedName>
        <fullName evidence="2">(diamondback moth) hypothetical protein</fullName>
    </submittedName>
</protein>
<dbReference type="PANTHER" id="PTHR15379">
    <property type="entry name" value="CELL GROWTH REGULATOR WITH RING FINGER DOMAIN PROTEIN 1"/>
    <property type="match status" value="1"/>
</dbReference>
<comment type="caution">
    <text evidence="2">The sequence shown here is derived from an EMBL/GenBank/DDBJ whole genome shotgun (WGS) entry which is preliminary data.</text>
</comment>
<reference evidence="2" key="1">
    <citation type="submission" date="2020-11" db="EMBL/GenBank/DDBJ databases">
        <authorList>
            <person name="Whiteford S."/>
        </authorList>
    </citation>
    <scope>NUCLEOTIDE SEQUENCE</scope>
</reference>
<proteinExistence type="predicted"/>
<gene>
    <name evidence="2" type="ORF">PLXY2_LOCUS9187</name>
</gene>
<dbReference type="GO" id="GO:0030308">
    <property type="term" value="P:negative regulation of cell growth"/>
    <property type="evidence" value="ECO:0007669"/>
    <property type="project" value="TreeGrafter"/>
</dbReference>
<dbReference type="AlphaFoldDB" id="A0A8S4FK71"/>
<sequence length="215" mass="22814">MCVHCSVSSTVRYWHAAWWGAPARDLHATLWGLLPDILASRQFVRSGPHEERQLSLSNPPLTLGGPPRSCYPLVVILARDLRDNDHLRPDDTVALVSVIHIQDEQCSLPSGVIAQYLKQANGNLSCLKALEIRDASSLKASTGRSEDRSGRDGCISSRAPVCPVMGASSGAASCATALSLSGTRTTHQGALRVNLTGVSSPSSSGPVHPVTGCQR</sequence>
<accession>A0A8S4FK71</accession>
<evidence type="ECO:0000313" key="2">
    <source>
        <dbReference type="EMBL" id="CAG9128197.1"/>
    </source>
</evidence>